<accession>A0ABS4HRE8</accession>
<name>A0ABS4HRE8_9BACL</name>
<evidence type="ECO:0000313" key="2">
    <source>
        <dbReference type="Proteomes" id="UP001519344"/>
    </source>
</evidence>
<organism evidence="1 2">
    <name type="scientific">Paenibacillus aceris</name>
    <dbReference type="NCBI Taxonomy" id="869555"/>
    <lineage>
        <taxon>Bacteria</taxon>
        <taxon>Bacillati</taxon>
        <taxon>Bacillota</taxon>
        <taxon>Bacilli</taxon>
        <taxon>Bacillales</taxon>
        <taxon>Paenibacillaceae</taxon>
        <taxon>Paenibacillus</taxon>
    </lineage>
</organism>
<comment type="caution">
    <text evidence="1">The sequence shown here is derived from an EMBL/GenBank/DDBJ whole genome shotgun (WGS) entry which is preliminary data.</text>
</comment>
<evidence type="ECO:0000313" key="1">
    <source>
        <dbReference type="EMBL" id="MBP1961188.1"/>
    </source>
</evidence>
<sequence>MKWKQELLGLNDMNKAWHYVLRKSGQRVFRKMRSRVARWKLIGQM</sequence>
<dbReference type="Proteomes" id="UP001519344">
    <property type="component" value="Unassembled WGS sequence"/>
</dbReference>
<evidence type="ECO:0008006" key="3">
    <source>
        <dbReference type="Google" id="ProtNLM"/>
    </source>
</evidence>
<protein>
    <recommendedName>
        <fullName evidence="3">Group II intron maturase-specific domain-containing protein</fullName>
    </recommendedName>
</protein>
<gene>
    <name evidence="1" type="ORF">J2Z65_000382</name>
</gene>
<reference evidence="1 2" key="1">
    <citation type="submission" date="2021-03" db="EMBL/GenBank/DDBJ databases">
        <title>Genomic Encyclopedia of Type Strains, Phase IV (KMG-IV): sequencing the most valuable type-strain genomes for metagenomic binning, comparative biology and taxonomic classification.</title>
        <authorList>
            <person name="Goeker M."/>
        </authorList>
    </citation>
    <scope>NUCLEOTIDE SEQUENCE [LARGE SCALE GENOMIC DNA]</scope>
    <source>
        <strain evidence="1 2">DSM 24950</strain>
    </source>
</reference>
<keyword evidence="2" id="KW-1185">Reference proteome</keyword>
<dbReference type="EMBL" id="JAGGKV010000001">
    <property type="protein sequence ID" value="MBP1961188.1"/>
    <property type="molecule type" value="Genomic_DNA"/>
</dbReference>
<proteinExistence type="predicted"/>
<dbReference type="RefSeq" id="WP_167064250.1">
    <property type="nucleotide sequence ID" value="NZ_JAAOZR010000031.1"/>
</dbReference>